<dbReference type="Gene3D" id="3.30.420.40">
    <property type="match status" value="2"/>
</dbReference>
<organism evidence="4 5">
    <name type="scientific">Panagrolaimus davidi</name>
    <dbReference type="NCBI Taxonomy" id="227884"/>
    <lineage>
        <taxon>Eukaryota</taxon>
        <taxon>Metazoa</taxon>
        <taxon>Ecdysozoa</taxon>
        <taxon>Nematoda</taxon>
        <taxon>Chromadorea</taxon>
        <taxon>Rhabditida</taxon>
        <taxon>Tylenchina</taxon>
        <taxon>Panagrolaimomorpha</taxon>
        <taxon>Panagrolaimoidea</taxon>
        <taxon>Panagrolaimidae</taxon>
        <taxon>Panagrolaimus</taxon>
    </lineage>
</organism>
<dbReference type="WBParaSite" id="PDA_v2.g18702.t1">
    <property type="protein sequence ID" value="PDA_v2.g18702.t1"/>
    <property type="gene ID" value="PDA_v2.g18702"/>
</dbReference>
<reference evidence="5" key="1">
    <citation type="submission" date="2022-11" db="UniProtKB">
        <authorList>
            <consortium name="WormBaseParasite"/>
        </authorList>
    </citation>
    <scope>IDENTIFICATION</scope>
</reference>
<proteinExistence type="inferred from homology"/>
<dbReference type="Pfam" id="PF00012">
    <property type="entry name" value="HSP70"/>
    <property type="match status" value="1"/>
</dbReference>
<dbReference type="GO" id="GO:0140662">
    <property type="term" value="F:ATP-dependent protein folding chaperone"/>
    <property type="evidence" value="ECO:0007669"/>
    <property type="project" value="InterPro"/>
</dbReference>
<dbReference type="PANTHER" id="PTHR45639">
    <property type="entry name" value="HSC70CB, ISOFORM G-RELATED"/>
    <property type="match status" value="1"/>
</dbReference>
<keyword evidence="3" id="KW-0067">ATP-binding</keyword>
<evidence type="ECO:0000256" key="1">
    <source>
        <dbReference type="ARBA" id="ARBA00007381"/>
    </source>
</evidence>
<sequence length="485" mass="54924">MQRAGRCGTVLKFGILGEYYYPETKITPEMLKIGEVSFVFKIDENFIVSYDFVVQILESIQRRVENFYANLKMLDTTYDIPQEPLINPNINAVGIDLGMTRCCAAVNRTNGIELVAIDGSERQLPSFVLFKVKDPICGQLVINQLESRANSTVFDIKRIIGRNFNEIHINSGWPFDQDSIKNDMDKPLVQVQSCEGSIKKHPEEVTAILLKHMKQKIEEFQGKILDEAVITVPVGFDQNQKTATHVAADLAGFKTVHLLEEPIAASIAYFINRPIPPNFNLLLFDLGGGTLDLCIFKVEKNEFKIIANDGDSNLGGRDFDNLLFQHFEHILETKYKITLNEKNRYRLIQKCVDIKHTLSNENEASLDVNELNCEIDEFLRVTRQEFEQMSSKLLDKIGEILKQTFSKTNIFSSDINKVLLIGGGCRMPMIQLFLRQAFTKAEHSSDKNPDEIVAIGAAYYSSFLMSKNDSSIDESSFDIANCNIM</sequence>
<dbReference type="InterPro" id="IPR043129">
    <property type="entry name" value="ATPase_NBD"/>
</dbReference>
<evidence type="ECO:0000313" key="5">
    <source>
        <dbReference type="WBParaSite" id="PDA_v2.g18702.t1"/>
    </source>
</evidence>
<dbReference type="AlphaFoldDB" id="A0A914PV35"/>
<keyword evidence="4" id="KW-1185">Reference proteome</keyword>
<dbReference type="Gene3D" id="3.30.30.30">
    <property type="match status" value="1"/>
</dbReference>
<evidence type="ECO:0000313" key="4">
    <source>
        <dbReference type="Proteomes" id="UP000887578"/>
    </source>
</evidence>
<dbReference type="InterPro" id="IPR013126">
    <property type="entry name" value="Hsp_70_fam"/>
</dbReference>
<comment type="similarity">
    <text evidence="1">Belongs to the heat shock protein 70 family.</text>
</comment>
<dbReference type="GO" id="GO:0005524">
    <property type="term" value="F:ATP binding"/>
    <property type="evidence" value="ECO:0007669"/>
    <property type="project" value="UniProtKB-KW"/>
</dbReference>
<dbReference type="PRINTS" id="PR00301">
    <property type="entry name" value="HEATSHOCK70"/>
</dbReference>
<dbReference type="Proteomes" id="UP000887578">
    <property type="component" value="Unplaced"/>
</dbReference>
<evidence type="ECO:0000256" key="2">
    <source>
        <dbReference type="ARBA" id="ARBA00022741"/>
    </source>
</evidence>
<dbReference type="Gene3D" id="3.90.640.10">
    <property type="entry name" value="Actin, Chain A, domain 4"/>
    <property type="match status" value="1"/>
</dbReference>
<evidence type="ECO:0000256" key="3">
    <source>
        <dbReference type="ARBA" id="ARBA00022840"/>
    </source>
</evidence>
<name>A0A914PV35_9BILA</name>
<protein>
    <submittedName>
        <fullName evidence="5">Heat shock protein 70</fullName>
    </submittedName>
</protein>
<accession>A0A914PV35</accession>
<keyword evidence="2" id="KW-0547">Nucleotide-binding</keyword>
<dbReference type="SUPFAM" id="SSF53067">
    <property type="entry name" value="Actin-like ATPase domain"/>
    <property type="match status" value="2"/>
</dbReference>